<dbReference type="InterPro" id="IPR046796">
    <property type="entry name" value="Transposase_32_dom"/>
</dbReference>
<protein>
    <recommendedName>
        <fullName evidence="1">Putative plant transposon protein domain-containing protein</fullName>
    </recommendedName>
</protein>
<dbReference type="HOGENOM" id="CLU_1268819_0_0_1"/>
<reference evidence="2" key="2">
    <citation type="submission" date="2015-06" db="UniProtKB">
        <authorList>
            <consortium name="EnsemblPlants"/>
        </authorList>
    </citation>
    <scope>IDENTIFICATION</scope>
    <source>
        <strain evidence="2">DM1-3 516 R44</strain>
    </source>
</reference>
<dbReference type="InParanoid" id="M1DV61"/>
<dbReference type="AlphaFoldDB" id="M1DV61"/>
<dbReference type="PANTHER" id="PTHR33180:SF31">
    <property type="entry name" value="POLYPROTEIN PROTEIN"/>
    <property type="match status" value="1"/>
</dbReference>
<evidence type="ECO:0000313" key="2">
    <source>
        <dbReference type="EnsemblPlants" id="PGSC0003DMT400094918"/>
    </source>
</evidence>
<evidence type="ECO:0000259" key="1">
    <source>
        <dbReference type="Pfam" id="PF20167"/>
    </source>
</evidence>
<evidence type="ECO:0000313" key="3">
    <source>
        <dbReference type="Proteomes" id="UP000011115"/>
    </source>
</evidence>
<dbReference type="Proteomes" id="UP000011115">
    <property type="component" value="Unassembled WGS sequence"/>
</dbReference>
<feature type="domain" description="Putative plant transposon protein" evidence="1">
    <location>
        <begin position="2"/>
        <end position="101"/>
    </location>
</feature>
<proteinExistence type="predicted"/>
<dbReference type="EnsemblPlants" id="PGSC0003DMT400094918">
    <property type="protein sequence ID" value="PGSC0003DMT400094918"/>
    <property type="gene ID" value="PGSC0003DMG400044489"/>
</dbReference>
<accession>M1DV61</accession>
<reference evidence="3" key="1">
    <citation type="journal article" date="2011" name="Nature">
        <title>Genome sequence and analysis of the tuber crop potato.</title>
        <authorList>
            <consortium name="The Potato Genome Sequencing Consortium"/>
        </authorList>
    </citation>
    <scope>NUCLEOTIDE SEQUENCE [LARGE SCALE GENOMIC DNA]</scope>
    <source>
        <strain evidence="3">cv. DM1-3 516 R44</strain>
    </source>
</reference>
<name>M1DV61_SOLTU</name>
<organism evidence="2 3">
    <name type="scientific">Solanum tuberosum</name>
    <name type="common">Potato</name>
    <dbReference type="NCBI Taxonomy" id="4113"/>
    <lineage>
        <taxon>Eukaryota</taxon>
        <taxon>Viridiplantae</taxon>
        <taxon>Streptophyta</taxon>
        <taxon>Embryophyta</taxon>
        <taxon>Tracheophyta</taxon>
        <taxon>Spermatophyta</taxon>
        <taxon>Magnoliopsida</taxon>
        <taxon>eudicotyledons</taxon>
        <taxon>Gunneridae</taxon>
        <taxon>Pentapetalae</taxon>
        <taxon>asterids</taxon>
        <taxon>lamiids</taxon>
        <taxon>Solanales</taxon>
        <taxon>Solanaceae</taxon>
        <taxon>Solanoideae</taxon>
        <taxon>Solaneae</taxon>
        <taxon>Solanum</taxon>
    </lineage>
</organism>
<dbReference type="PANTHER" id="PTHR33180">
    <property type="entry name" value="PHOTOSYSTEM II CP43 REACTION CENTER PROTEIN"/>
    <property type="match status" value="1"/>
</dbReference>
<dbReference type="Pfam" id="PF20167">
    <property type="entry name" value="Transposase_32"/>
    <property type="match status" value="1"/>
</dbReference>
<dbReference type="Gramene" id="PGSC0003DMT400094918">
    <property type="protein sequence ID" value="PGSC0003DMT400094918"/>
    <property type="gene ID" value="PGSC0003DMG400044489"/>
</dbReference>
<dbReference type="PaxDb" id="4113-PGSC0003DMT400094918"/>
<keyword evidence="3" id="KW-1185">Reference proteome</keyword>
<sequence>MPSWVREFYSAYSALVPQRKRLVAPFKEVDYVVVRGRKVDCDSEAINIALRMSNKINDHYQHLIRTKQLDAMKQWIKQKRTRLKWRPLRSIPIEALLLTPALRPSGISITTATSTDTPGSSVAISSPPLTYASILRMGQMAISADRRAACLEAVVPSMIQTVLTDVVTPLNTTIEALAARIAVHHLLDQLVAENGPKRDVLERYFFIVKKASSKPNLS</sequence>